<keyword evidence="1" id="KW-0732">Signal</keyword>
<organism evidence="3 4">
    <name type="scientific">Arachidicoccus rhizosphaerae</name>
    <dbReference type="NCBI Taxonomy" id="551991"/>
    <lineage>
        <taxon>Bacteria</taxon>
        <taxon>Pseudomonadati</taxon>
        <taxon>Bacteroidota</taxon>
        <taxon>Chitinophagia</taxon>
        <taxon>Chitinophagales</taxon>
        <taxon>Chitinophagaceae</taxon>
        <taxon>Arachidicoccus</taxon>
    </lineage>
</organism>
<dbReference type="RefSeq" id="WP_091392167.1">
    <property type="nucleotide sequence ID" value="NZ_FNQY01000001.1"/>
</dbReference>
<protein>
    <submittedName>
        <fullName evidence="3">Formylglycine-generating enzyme, required for sulfatase activity, contains SUMF1/FGE domain</fullName>
    </submittedName>
</protein>
<dbReference type="Pfam" id="PF03781">
    <property type="entry name" value="FGE-sulfatase"/>
    <property type="match status" value="1"/>
</dbReference>
<keyword evidence="4" id="KW-1185">Reference proteome</keyword>
<dbReference type="InterPro" id="IPR051043">
    <property type="entry name" value="Sulfatase_Mod_Factor_Kinase"/>
</dbReference>
<evidence type="ECO:0000313" key="3">
    <source>
        <dbReference type="EMBL" id="SDZ74434.1"/>
    </source>
</evidence>
<dbReference type="STRING" id="551991.SAMN05192529_101154"/>
<evidence type="ECO:0000256" key="1">
    <source>
        <dbReference type="SAM" id="SignalP"/>
    </source>
</evidence>
<dbReference type="AlphaFoldDB" id="A0A1H3VJL8"/>
<dbReference type="GO" id="GO:0120147">
    <property type="term" value="F:formylglycine-generating oxidase activity"/>
    <property type="evidence" value="ECO:0007669"/>
    <property type="project" value="TreeGrafter"/>
</dbReference>
<sequence>MKTAIIFLTSLFMVTALNAQPHKKRPLSGRPPDMVYVPAGLYRPFMQQGDKSGRVQLQAFYMDDHAVTNQEFLAFIKANPKWAKSKIPGLLADQNYLEQWSGDYQIGNPAICNSPVTNVCWYAAAAYAKWRGKSLPTLDQWEYALSFPPVGLPKNRSVTRYILDWYSNPTPEHLAAVKTGYQNDLGIYDLVGSIWEWVDDFNSVVESGDSRSQGSLEKSLFCAAGSQSAIDKSDYASFMRFAFRNSLKAKYTVRNLGFRCVKNIN</sequence>
<feature type="signal peptide" evidence="1">
    <location>
        <begin position="1"/>
        <end position="19"/>
    </location>
</feature>
<dbReference type="InterPro" id="IPR005532">
    <property type="entry name" value="SUMF_dom"/>
</dbReference>
<accession>A0A1H3VJL8</accession>
<dbReference type="Proteomes" id="UP000199041">
    <property type="component" value="Unassembled WGS sequence"/>
</dbReference>
<proteinExistence type="predicted"/>
<feature type="domain" description="Sulfatase-modifying factor enzyme-like" evidence="2">
    <location>
        <begin position="32"/>
        <end position="262"/>
    </location>
</feature>
<dbReference type="SUPFAM" id="SSF56436">
    <property type="entry name" value="C-type lectin-like"/>
    <property type="match status" value="1"/>
</dbReference>
<dbReference type="EMBL" id="FNQY01000001">
    <property type="protein sequence ID" value="SDZ74434.1"/>
    <property type="molecule type" value="Genomic_DNA"/>
</dbReference>
<name>A0A1H3VJL8_9BACT</name>
<dbReference type="InterPro" id="IPR016187">
    <property type="entry name" value="CTDL_fold"/>
</dbReference>
<feature type="chain" id="PRO_5011753889" evidence="1">
    <location>
        <begin position="20"/>
        <end position="265"/>
    </location>
</feature>
<dbReference type="PANTHER" id="PTHR23150">
    <property type="entry name" value="SULFATASE MODIFYING FACTOR 1, 2"/>
    <property type="match status" value="1"/>
</dbReference>
<evidence type="ECO:0000259" key="2">
    <source>
        <dbReference type="Pfam" id="PF03781"/>
    </source>
</evidence>
<gene>
    <name evidence="3" type="ORF">SAMN05192529_101154</name>
</gene>
<evidence type="ECO:0000313" key="4">
    <source>
        <dbReference type="Proteomes" id="UP000199041"/>
    </source>
</evidence>
<dbReference type="InterPro" id="IPR042095">
    <property type="entry name" value="SUMF_sf"/>
</dbReference>
<dbReference type="Gene3D" id="3.90.1580.10">
    <property type="entry name" value="paralog of FGE (formylglycine-generating enzyme)"/>
    <property type="match status" value="1"/>
</dbReference>
<dbReference type="PANTHER" id="PTHR23150:SF19">
    <property type="entry name" value="FORMYLGLYCINE-GENERATING ENZYME"/>
    <property type="match status" value="1"/>
</dbReference>
<reference evidence="3 4" key="1">
    <citation type="submission" date="2016-10" db="EMBL/GenBank/DDBJ databases">
        <authorList>
            <person name="de Groot N.N."/>
        </authorList>
    </citation>
    <scope>NUCLEOTIDE SEQUENCE [LARGE SCALE GENOMIC DNA]</scope>
    <source>
        <strain evidence="3 4">Vu-144</strain>
    </source>
</reference>
<dbReference type="OrthoDB" id="9768004at2"/>